<dbReference type="GO" id="GO:0006914">
    <property type="term" value="P:autophagy"/>
    <property type="evidence" value="ECO:0007669"/>
    <property type="project" value="TreeGrafter"/>
</dbReference>
<evidence type="ECO:0000313" key="3">
    <source>
        <dbReference type="EMBL" id="GCE97273.1"/>
    </source>
</evidence>
<protein>
    <recommendedName>
        <fullName evidence="2">CNH domain-containing protein</fullName>
    </recommendedName>
</protein>
<reference evidence="3 4" key="1">
    <citation type="submission" date="2019-01" db="EMBL/GenBank/DDBJ databases">
        <title>Draft Genome Sequencing of Zygosaccharomyces mellis Ca-7.</title>
        <authorList>
            <person name="Shiwa Y."/>
            <person name="Kanesaki Y."/>
            <person name="Ishige T."/>
            <person name="Mura K."/>
            <person name="Hori T."/>
            <person name="Tamura T."/>
        </authorList>
    </citation>
    <scope>NUCLEOTIDE SEQUENCE [LARGE SCALE GENOMIC DNA]</scope>
    <source>
        <strain evidence="3 4">Ca-7</strain>
    </source>
</reference>
<feature type="domain" description="CNH" evidence="2">
    <location>
        <begin position="66"/>
        <end position="340"/>
    </location>
</feature>
<feature type="compositionally biased region" description="Basic and acidic residues" evidence="1">
    <location>
        <begin position="1"/>
        <end position="23"/>
    </location>
</feature>
<organism evidence="3 4">
    <name type="scientific">Zygosaccharomyces mellis</name>
    <dbReference type="NCBI Taxonomy" id="42258"/>
    <lineage>
        <taxon>Eukaryota</taxon>
        <taxon>Fungi</taxon>
        <taxon>Dikarya</taxon>
        <taxon>Ascomycota</taxon>
        <taxon>Saccharomycotina</taxon>
        <taxon>Saccharomycetes</taxon>
        <taxon>Saccharomycetales</taxon>
        <taxon>Saccharomycetaceae</taxon>
        <taxon>Zygosaccharomyces</taxon>
    </lineage>
</organism>
<keyword evidence="4" id="KW-1185">Reference proteome</keyword>
<dbReference type="InterPro" id="IPR001180">
    <property type="entry name" value="CNH_dom"/>
</dbReference>
<sequence>MGKGEEEQLNKGSKCEVPNKESQDMSEIITTSKPEELEKQTENVIGLKLDQGPFEKHTLIQNLLPDLEYSCFEAYDENIYLGTKSGDLLHYFEIEQENYMLVSRTKFDEESNKPINKIVLLPQIERALVLCDDILVVFLLPEFAPAPNTKKLKGVLDVTVRNYSSQFKFYKFYAIKQESIKMLKISSQSISTIQKFDFKLISKASAIDYTLMTSKVNSYEIINLKDSTNIPLFPISETNAPLKPIITKFCQNEFLVTTGGGSENDTSIVFVVTSTGEISHGTIILSKYPRDVIVEYPFVIVNLDSRQIEVFKISPNAEPQVVQKMSLNNSDLGLCRSSKVFNNFEQTQTKGKVVEKLRLVPLCKGNHDFRIHTESAYVNEIFKEESSLVIYGKFGIELLVKRSPIFDFERHDESEIDKLDDYLEGTKNLTLSKLQHIERNYMITMLLLLIILHSKFVDEKIVEGWCLRAERVDIKLLFFLLDLRIYGEIWTFNGLTKLIHQLRSLNLINKCDNLVNLLEIIKVRIQNPLLRDSIKDYSNLVKMIDVNILQRQLIENGDNVDVNSFEENSLEEITTILEEESEDHLELLMSIYQRRNMFQELISLLKRKKDIRRSFEFLKENANRLPPKYKMDNLVDDLIFIINETPQTDRYLIRNSLTVLSSAQMDPGELLNKIGSNTKVKVFIIEELGPRSSDDKEFLINFYMAKLQETLQDGNIFDFFARFSAEYTQDLNYTKCGIAEFLLIKLRHNEHCRSFMEYFQNTKNLCLQDKGDRLLRSVITQVKEFDVNHMLTLLFIPEGEIKEEFLTQQDMFKTFLSFNDFLGIEKFINEDTILEVLRHYNSLPRGIDSLKLTVQLLKRNLYCVHDETTLIALLREIPQEYSFKPLFEVVYGALRRIDNLKKEVELQKALLKDKNTTNKAILANILK</sequence>
<dbReference type="PROSITE" id="PS50219">
    <property type="entry name" value="CNH"/>
    <property type="match status" value="1"/>
</dbReference>
<dbReference type="AlphaFoldDB" id="A0A4C2E0U1"/>
<dbReference type="Proteomes" id="UP000301737">
    <property type="component" value="Unassembled WGS sequence"/>
</dbReference>
<dbReference type="OrthoDB" id="5325112at2759"/>
<dbReference type="GO" id="GO:0000329">
    <property type="term" value="C:fungal-type vacuole membrane"/>
    <property type="evidence" value="ECO:0007669"/>
    <property type="project" value="TreeGrafter"/>
</dbReference>
<feature type="region of interest" description="Disordered" evidence="1">
    <location>
        <begin position="1"/>
        <end position="26"/>
    </location>
</feature>
<proteinExistence type="predicted"/>
<accession>A0A4C2E0U1</accession>
<evidence type="ECO:0000256" key="1">
    <source>
        <dbReference type="SAM" id="MobiDB-lite"/>
    </source>
</evidence>
<evidence type="ECO:0000259" key="2">
    <source>
        <dbReference type="PROSITE" id="PS50219"/>
    </source>
</evidence>
<dbReference type="InterPro" id="IPR032914">
    <property type="entry name" value="Vam6/VPS39/TRAP1"/>
</dbReference>
<dbReference type="GO" id="GO:0034058">
    <property type="term" value="P:endosomal vesicle fusion"/>
    <property type="evidence" value="ECO:0007669"/>
    <property type="project" value="TreeGrafter"/>
</dbReference>
<dbReference type="EMBL" id="BIMX01000001">
    <property type="protein sequence ID" value="GCE97273.1"/>
    <property type="molecule type" value="Genomic_DNA"/>
</dbReference>
<dbReference type="PANTHER" id="PTHR12894">
    <property type="entry name" value="CNH DOMAIN CONTAINING"/>
    <property type="match status" value="1"/>
</dbReference>
<comment type="caution">
    <text evidence="3">The sequence shown here is derived from an EMBL/GenBank/DDBJ whole genome shotgun (WGS) entry which is preliminary data.</text>
</comment>
<dbReference type="PANTHER" id="PTHR12894:SF28">
    <property type="entry name" value="VACUOLAR PROTEIN SORTING-ASSOCIATED PROTEIN 3"/>
    <property type="match status" value="1"/>
</dbReference>
<evidence type="ECO:0000313" key="4">
    <source>
        <dbReference type="Proteomes" id="UP000301737"/>
    </source>
</evidence>
<name>A0A4C2E0U1_9SACH</name>
<gene>
    <name evidence="3" type="ORF">ZYGM_004772</name>
</gene>